<keyword evidence="2 8" id="KW-0808">Transferase</keyword>
<dbReference type="Gene3D" id="3.30.200.20">
    <property type="entry name" value="Phosphorylase Kinase, domain 1"/>
    <property type="match status" value="1"/>
</dbReference>
<dbReference type="UniPathway" id="UPA00050">
    <property type="reaction ID" value="UER00064"/>
</dbReference>
<evidence type="ECO:0000256" key="6">
    <source>
        <dbReference type="ARBA" id="ARBA00022840"/>
    </source>
</evidence>
<dbReference type="NCBIfam" id="NF003558">
    <property type="entry name" value="PRK05231.1"/>
    <property type="match status" value="1"/>
</dbReference>
<dbReference type="GO" id="GO:0009088">
    <property type="term" value="P:threonine biosynthetic process"/>
    <property type="evidence" value="ECO:0007669"/>
    <property type="project" value="UniProtKB-UniRule"/>
</dbReference>
<dbReference type="Proteomes" id="UP000054051">
    <property type="component" value="Unassembled WGS sequence"/>
</dbReference>
<dbReference type="AlphaFoldDB" id="G2J9H1"/>
<keyword evidence="12" id="KW-1185">Reference proteome</keyword>
<dbReference type="NCBIfam" id="TIGR00938">
    <property type="entry name" value="thrB_alt"/>
    <property type="match status" value="1"/>
</dbReference>
<protein>
    <recommendedName>
        <fullName evidence="8 9">Homoserine kinase</fullName>
        <shortName evidence="8">HK</shortName>
        <shortName evidence="8">HSK</shortName>
        <ecNumber evidence="8 9">2.7.1.39</ecNumber>
    </recommendedName>
</protein>
<dbReference type="OrthoDB" id="9777460at2"/>
<gene>
    <name evidence="8 11" type="primary">thrB</name>
    <name evidence="11" type="ORF">CAGGBEG34_230061</name>
</gene>
<accession>G2J9H1</accession>
<name>G2J9H1_9BURK</name>
<evidence type="ECO:0000256" key="5">
    <source>
        <dbReference type="ARBA" id="ARBA00022777"/>
    </source>
</evidence>
<evidence type="ECO:0000256" key="9">
    <source>
        <dbReference type="NCBIfam" id="TIGR00938"/>
    </source>
</evidence>
<evidence type="ECO:0000256" key="2">
    <source>
        <dbReference type="ARBA" id="ARBA00022679"/>
    </source>
</evidence>
<dbReference type="InterPro" id="IPR011009">
    <property type="entry name" value="Kinase-like_dom_sf"/>
</dbReference>
<comment type="catalytic activity">
    <reaction evidence="8">
        <text>L-homoserine + ATP = O-phospho-L-homoserine + ADP + H(+)</text>
        <dbReference type="Rhea" id="RHEA:13985"/>
        <dbReference type="ChEBI" id="CHEBI:15378"/>
        <dbReference type="ChEBI" id="CHEBI:30616"/>
        <dbReference type="ChEBI" id="CHEBI:57476"/>
        <dbReference type="ChEBI" id="CHEBI:57590"/>
        <dbReference type="ChEBI" id="CHEBI:456216"/>
        <dbReference type="EC" id="2.7.1.39"/>
    </reaction>
</comment>
<dbReference type="InterPro" id="IPR050249">
    <property type="entry name" value="Pseudomonas-type_ThrB"/>
</dbReference>
<dbReference type="RefSeq" id="WP_006682609.1">
    <property type="nucleotide sequence ID" value="NZ_CAFB01000040.1"/>
</dbReference>
<dbReference type="eggNOG" id="COG2334">
    <property type="taxonomic scope" value="Bacteria"/>
</dbReference>
<evidence type="ECO:0000259" key="10">
    <source>
        <dbReference type="Pfam" id="PF01636"/>
    </source>
</evidence>
<evidence type="ECO:0000313" key="11">
    <source>
        <dbReference type="EMBL" id="CCD29418.1"/>
    </source>
</evidence>
<dbReference type="PANTHER" id="PTHR21064:SF6">
    <property type="entry name" value="AMINOGLYCOSIDE PHOSPHOTRANSFERASE DOMAIN-CONTAINING PROTEIN"/>
    <property type="match status" value="1"/>
</dbReference>
<sequence length="324" mass="36330">MAVFTALSATQLAPWLQRYPLGQIVDLQGIVSGIDNTNYFLTTTRGAYVLTIFEHLSARALPFYLDFMRHLAARRMPVPVPVAQSDGALFSLLRGKPAALVSRLEGAVQMAPAAHHCAEAGRMLARMHLAGKTFAAAAPQNPRGLAWQCEAARAIDPFLRPAQRRLLHHELAFQHSIQASAEYARLPAGICHGDLFRDNVFFVTQQGDSAGHPCRLSGFFDFYFAGLDKWLFDIAVCINDWCVMPASGQYEEARVRAFLTAYQAVRAFTPLEAVYWPALLRAAALRFWLSRLHDFYVPRPAKILNVHDPAYFERILRTFIAKRL</sequence>
<dbReference type="InterPro" id="IPR005280">
    <property type="entry name" value="Homoserine_kinase_II"/>
</dbReference>
<reference evidence="11 12" key="1">
    <citation type="submission" date="2011-08" db="EMBL/GenBank/DDBJ databases">
        <title>The genome of the obligate endobacterium of an arbuscular mycorrhizal fungus reveals an interphylum network of nutritional interactions.</title>
        <authorList>
            <person name="Ghignone S."/>
            <person name="Salvioli A."/>
            <person name="Anca I."/>
            <person name="Lumini E."/>
            <person name="Ortu G."/>
            <person name="Petiti L."/>
            <person name="Cruveiller S."/>
            <person name="Bianciotto V."/>
            <person name="Piffanelli P."/>
            <person name="Lanfranco L."/>
            <person name="Bonfante P."/>
        </authorList>
    </citation>
    <scope>NUCLEOTIDE SEQUENCE [LARGE SCALE GENOMIC DNA]</scope>
    <source>
        <strain evidence="11 12">BEG34</strain>
    </source>
</reference>
<feature type="domain" description="Aminoglycoside phosphotransferase" evidence="10">
    <location>
        <begin position="27"/>
        <end position="268"/>
    </location>
</feature>
<dbReference type="SUPFAM" id="SSF56112">
    <property type="entry name" value="Protein kinase-like (PK-like)"/>
    <property type="match status" value="1"/>
</dbReference>
<keyword evidence="3 8" id="KW-0791">Threonine biosynthesis</keyword>
<dbReference type="CDD" id="cd05153">
    <property type="entry name" value="HomoserineK_II"/>
    <property type="match status" value="1"/>
</dbReference>
<dbReference type="InterPro" id="IPR002575">
    <property type="entry name" value="Aminoglycoside_PTrfase"/>
</dbReference>
<evidence type="ECO:0000256" key="8">
    <source>
        <dbReference type="HAMAP-Rule" id="MF_00301"/>
    </source>
</evidence>
<evidence type="ECO:0000313" key="12">
    <source>
        <dbReference type="Proteomes" id="UP000054051"/>
    </source>
</evidence>
<keyword evidence="4 8" id="KW-0547">Nucleotide-binding</keyword>
<evidence type="ECO:0000256" key="1">
    <source>
        <dbReference type="ARBA" id="ARBA00022605"/>
    </source>
</evidence>
<dbReference type="STRING" id="1070319.CAGGBEG34_230061"/>
<dbReference type="Pfam" id="PF01636">
    <property type="entry name" value="APH"/>
    <property type="match status" value="1"/>
</dbReference>
<comment type="caution">
    <text evidence="11">The sequence shown here is derived from an EMBL/GenBank/DDBJ whole genome shotgun (WGS) entry which is preliminary data.</text>
</comment>
<keyword evidence="5 8" id="KW-0418">Kinase</keyword>
<keyword evidence="1 8" id="KW-0028">Amino-acid biosynthesis</keyword>
<proteinExistence type="inferred from homology"/>
<comment type="similarity">
    <text evidence="7 8">Belongs to the pseudomonas-type ThrB family.</text>
</comment>
<dbReference type="Gene3D" id="3.90.1200.10">
    <property type="match status" value="1"/>
</dbReference>
<evidence type="ECO:0000256" key="3">
    <source>
        <dbReference type="ARBA" id="ARBA00022697"/>
    </source>
</evidence>
<dbReference type="EMBL" id="CAFB01000040">
    <property type="protein sequence ID" value="CCD29418.1"/>
    <property type="molecule type" value="Genomic_DNA"/>
</dbReference>
<evidence type="ECO:0000256" key="4">
    <source>
        <dbReference type="ARBA" id="ARBA00022741"/>
    </source>
</evidence>
<dbReference type="EC" id="2.7.1.39" evidence="8 9"/>
<dbReference type="HAMAP" id="MF_00301">
    <property type="entry name" value="Homoser_kinase_2"/>
    <property type="match status" value="1"/>
</dbReference>
<comment type="pathway">
    <text evidence="8">Amino-acid biosynthesis; L-threonine biosynthesis; L-threonine from L-aspartate: step 4/5.</text>
</comment>
<dbReference type="PANTHER" id="PTHR21064">
    <property type="entry name" value="AMINOGLYCOSIDE PHOSPHOTRANSFERASE DOMAIN-CONTAINING PROTEIN-RELATED"/>
    <property type="match status" value="1"/>
</dbReference>
<dbReference type="GO" id="GO:0004413">
    <property type="term" value="F:homoserine kinase activity"/>
    <property type="evidence" value="ECO:0007669"/>
    <property type="project" value="UniProtKB-UniRule"/>
</dbReference>
<evidence type="ECO:0000256" key="7">
    <source>
        <dbReference type="ARBA" id="ARBA00038240"/>
    </source>
</evidence>
<dbReference type="GO" id="GO:0005524">
    <property type="term" value="F:ATP binding"/>
    <property type="evidence" value="ECO:0007669"/>
    <property type="project" value="UniProtKB-KW"/>
</dbReference>
<organism evidence="11 12">
    <name type="scientific">Candidatus Glomeribacter gigasporarum BEG34</name>
    <dbReference type="NCBI Taxonomy" id="1070319"/>
    <lineage>
        <taxon>Bacteria</taxon>
        <taxon>Pseudomonadati</taxon>
        <taxon>Pseudomonadota</taxon>
        <taxon>Betaproteobacteria</taxon>
        <taxon>Burkholderiales</taxon>
        <taxon>Burkholderiaceae</taxon>
        <taxon>Candidatus Glomeribacter</taxon>
    </lineage>
</organism>
<keyword evidence="6 8" id="KW-0067">ATP-binding</keyword>